<gene>
    <name evidence="3" type="ORF">NA57DRAFT_51089</name>
</gene>
<keyword evidence="4" id="KW-1185">Reference proteome</keyword>
<feature type="domain" description="C2H2-type" evidence="2">
    <location>
        <begin position="14"/>
        <end position="37"/>
    </location>
</feature>
<evidence type="ECO:0000313" key="4">
    <source>
        <dbReference type="Proteomes" id="UP000799772"/>
    </source>
</evidence>
<proteinExistence type="predicted"/>
<comment type="caution">
    <text evidence="3">The sequence shown here is derived from an EMBL/GenBank/DDBJ whole genome shotgun (WGS) entry which is preliminary data.</text>
</comment>
<dbReference type="OrthoDB" id="18440at2759"/>
<evidence type="ECO:0000256" key="1">
    <source>
        <dbReference type="SAM" id="MobiDB-lite"/>
    </source>
</evidence>
<dbReference type="EMBL" id="ML978121">
    <property type="protein sequence ID" value="KAF2104249.1"/>
    <property type="molecule type" value="Genomic_DNA"/>
</dbReference>
<dbReference type="Proteomes" id="UP000799772">
    <property type="component" value="Unassembled WGS sequence"/>
</dbReference>
<dbReference type="PANTHER" id="PTHR21354:SF0">
    <property type="entry name" value="ZINC FINGER PROTEIN 511"/>
    <property type="match status" value="1"/>
</dbReference>
<evidence type="ECO:0000259" key="2">
    <source>
        <dbReference type="PROSITE" id="PS00028"/>
    </source>
</evidence>
<reference evidence="3" key="1">
    <citation type="journal article" date="2020" name="Stud. Mycol.">
        <title>101 Dothideomycetes genomes: a test case for predicting lifestyles and emergence of pathogens.</title>
        <authorList>
            <person name="Haridas S."/>
            <person name="Albert R."/>
            <person name="Binder M."/>
            <person name="Bloem J."/>
            <person name="Labutti K."/>
            <person name="Salamov A."/>
            <person name="Andreopoulos B."/>
            <person name="Baker S."/>
            <person name="Barry K."/>
            <person name="Bills G."/>
            <person name="Bluhm B."/>
            <person name="Cannon C."/>
            <person name="Castanera R."/>
            <person name="Culley D."/>
            <person name="Daum C."/>
            <person name="Ezra D."/>
            <person name="Gonzalez J."/>
            <person name="Henrissat B."/>
            <person name="Kuo A."/>
            <person name="Liang C."/>
            <person name="Lipzen A."/>
            <person name="Lutzoni F."/>
            <person name="Magnuson J."/>
            <person name="Mondo S."/>
            <person name="Nolan M."/>
            <person name="Ohm R."/>
            <person name="Pangilinan J."/>
            <person name="Park H.-J."/>
            <person name="Ramirez L."/>
            <person name="Alfaro M."/>
            <person name="Sun H."/>
            <person name="Tritt A."/>
            <person name="Yoshinaga Y."/>
            <person name="Zwiers L.-H."/>
            <person name="Turgeon B."/>
            <person name="Goodwin S."/>
            <person name="Spatafora J."/>
            <person name="Crous P."/>
            <person name="Grigoriev I."/>
        </authorList>
    </citation>
    <scope>NUCLEOTIDE SEQUENCE</scope>
    <source>
        <strain evidence="3">CBS 133067</strain>
    </source>
</reference>
<feature type="compositionally biased region" description="Polar residues" evidence="1">
    <location>
        <begin position="103"/>
        <end position="123"/>
    </location>
</feature>
<organism evidence="3 4">
    <name type="scientific">Rhizodiscina lignyota</name>
    <dbReference type="NCBI Taxonomy" id="1504668"/>
    <lineage>
        <taxon>Eukaryota</taxon>
        <taxon>Fungi</taxon>
        <taxon>Dikarya</taxon>
        <taxon>Ascomycota</taxon>
        <taxon>Pezizomycotina</taxon>
        <taxon>Dothideomycetes</taxon>
        <taxon>Pleosporomycetidae</taxon>
        <taxon>Aulographales</taxon>
        <taxon>Rhizodiscinaceae</taxon>
        <taxon>Rhizodiscina</taxon>
    </lineage>
</organism>
<dbReference type="AlphaFoldDB" id="A0A9P4INA0"/>
<sequence>MDARRAREEKTYRCFVEDCEKVCSTPNSRRQHAIIKHQFPKNYDFFIVNDGIDKRKTMLRTDHRRRASAGGSASISRARKSGPGKEQQLPPTAMEIDTESAAAPTTTGSENDKQTSTAGTSNVEGFKVDAEMEEITKSMSSLKFVPPSVRFGRGRGRGGLARR</sequence>
<name>A0A9P4INA0_9PEZI</name>
<feature type="region of interest" description="Disordered" evidence="1">
    <location>
        <begin position="57"/>
        <end position="125"/>
    </location>
</feature>
<accession>A0A9P4INA0</accession>
<evidence type="ECO:0000313" key="3">
    <source>
        <dbReference type="EMBL" id="KAF2104249.1"/>
    </source>
</evidence>
<dbReference type="InterPro" id="IPR013087">
    <property type="entry name" value="Znf_C2H2_type"/>
</dbReference>
<protein>
    <recommendedName>
        <fullName evidence="2">C2H2-type domain-containing protein</fullName>
    </recommendedName>
</protein>
<dbReference type="PANTHER" id="PTHR21354">
    <property type="entry name" value="ZINC FINGER PROTEIN 511"/>
    <property type="match status" value="1"/>
</dbReference>
<dbReference type="InterPro" id="IPR039258">
    <property type="entry name" value="ZNF511"/>
</dbReference>
<dbReference type="PROSITE" id="PS00028">
    <property type="entry name" value="ZINC_FINGER_C2H2_1"/>
    <property type="match status" value="1"/>
</dbReference>